<gene>
    <name evidence="1" type="ORF">ABUE30_08950</name>
</gene>
<evidence type="ECO:0000313" key="2">
    <source>
        <dbReference type="Proteomes" id="UP001629953"/>
    </source>
</evidence>
<organism evidence="1 2">
    <name type="scientific">Celerinatantimonas yamalensis</name>
    <dbReference type="NCBI Taxonomy" id="559956"/>
    <lineage>
        <taxon>Bacteria</taxon>
        <taxon>Pseudomonadati</taxon>
        <taxon>Pseudomonadota</taxon>
        <taxon>Gammaproteobacteria</taxon>
        <taxon>Celerinatantimonadaceae</taxon>
        <taxon>Celerinatantimonas</taxon>
    </lineage>
</organism>
<protein>
    <submittedName>
        <fullName evidence="1">DUF3781 domain-containing protein</fullName>
    </submittedName>
</protein>
<comment type="caution">
    <text evidence="1">The sequence shown here is derived from an EMBL/GenBank/DDBJ whole genome shotgun (WGS) entry which is preliminary data.</text>
</comment>
<dbReference type="InterPro" id="IPR024229">
    <property type="entry name" value="DUF3781"/>
</dbReference>
<proteinExistence type="predicted"/>
<dbReference type="Proteomes" id="UP001629953">
    <property type="component" value="Unassembled WGS sequence"/>
</dbReference>
<dbReference type="EMBL" id="JBEQCT010000003">
    <property type="protein sequence ID" value="MFM2485189.1"/>
    <property type="molecule type" value="Genomic_DNA"/>
</dbReference>
<name>A0ABW9G732_9GAMM</name>
<sequence length="90" mass="10660">MNENIKSNIVNQFKTTELGFLRINKNLNIVDFSDKETEEYLRKILLSTPLENIETRGKNHYFECFEYNAILTVNIYSLTVITAKLINNWR</sequence>
<dbReference type="RefSeq" id="WP_408623402.1">
    <property type="nucleotide sequence ID" value="NZ_JBEQCT010000003.1"/>
</dbReference>
<keyword evidence="2" id="KW-1185">Reference proteome</keyword>
<dbReference type="Pfam" id="PF12636">
    <property type="entry name" value="DUF3781"/>
    <property type="match status" value="1"/>
</dbReference>
<evidence type="ECO:0000313" key="1">
    <source>
        <dbReference type="EMBL" id="MFM2485189.1"/>
    </source>
</evidence>
<accession>A0ABW9G732</accession>
<reference evidence="1 2" key="1">
    <citation type="journal article" date="2013" name="Int. J. Syst. Evol. Microbiol.">
        <title>Celerinatantimonas yamalensis sp. nov., a cold-adapted diazotrophic bacterium from a cold permafrost brine.</title>
        <authorList>
            <person name="Shcherbakova V."/>
            <person name="Chuvilskaya N."/>
            <person name="Rivkina E."/>
            <person name="Demidov N."/>
            <person name="Uchaeva V."/>
            <person name="Suetin S."/>
            <person name="Suzina N."/>
            <person name="Gilichinsky D."/>
        </authorList>
    </citation>
    <scope>NUCLEOTIDE SEQUENCE [LARGE SCALE GENOMIC DNA]</scope>
    <source>
        <strain evidence="1 2">C7</strain>
    </source>
</reference>